<dbReference type="AlphaFoldDB" id="A0A423XY54"/>
<feature type="domain" description="Aerobactin siderophore biosynthesis IucA/IucC N-terminal" evidence="2">
    <location>
        <begin position="142"/>
        <end position="357"/>
    </location>
</feature>
<dbReference type="Pfam" id="PF06276">
    <property type="entry name" value="FhuF"/>
    <property type="match status" value="1"/>
</dbReference>
<evidence type="ECO:0000313" key="5">
    <source>
        <dbReference type="Proteomes" id="UP000285793"/>
    </source>
</evidence>
<proteinExistence type="inferred from homology"/>
<dbReference type="GO" id="GO:0016881">
    <property type="term" value="F:acid-amino acid ligase activity"/>
    <property type="evidence" value="ECO:0007669"/>
    <property type="project" value="UniProtKB-ARBA"/>
</dbReference>
<name>A0A423XY54_9ENTR</name>
<organism evidence="4 5">
    <name type="scientific">Cronobacter malonaticus</name>
    <dbReference type="NCBI Taxonomy" id="413503"/>
    <lineage>
        <taxon>Bacteria</taxon>
        <taxon>Pseudomonadati</taxon>
        <taxon>Pseudomonadota</taxon>
        <taxon>Gammaproteobacteria</taxon>
        <taxon>Enterobacterales</taxon>
        <taxon>Enterobacteriaceae</taxon>
        <taxon>Cronobacter</taxon>
    </lineage>
</organism>
<dbReference type="InterPro" id="IPR022770">
    <property type="entry name" value="IucA/IucC-like_C"/>
</dbReference>
<evidence type="ECO:0000259" key="2">
    <source>
        <dbReference type="Pfam" id="PF04183"/>
    </source>
</evidence>
<dbReference type="GO" id="GO:0019290">
    <property type="term" value="P:siderophore biosynthetic process"/>
    <property type="evidence" value="ECO:0007669"/>
    <property type="project" value="InterPro"/>
</dbReference>
<reference evidence="4 5" key="1">
    <citation type="journal article" date="2018" name="Front. Microbiol.">
        <title>An Investigation of an Acute Gastroenteritis Outbreak: Cronobacter sakazakii, a Potential Cause of Food-Borne Illness.</title>
        <authorList>
            <person name="Yong W."/>
            <person name="Guo B."/>
            <person name="Shi X."/>
            <person name="Cheng T."/>
            <person name="Chen M."/>
            <person name="Jiang X."/>
            <person name="Ye Y."/>
            <person name="Wang J."/>
            <person name="Xie G."/>
            <person name="Ding J."/>
        </authorList>
    </citation>
    <scope>NUCLEOTIDE SEQUENCE [LARGE SCALE GENOMIC DNA]</scope>
    <source>
        <strain evidence="4 5">S1</strain>
    </source>
</reference>
<dbReference type="Proteomes" id="UP000285793">
    <property type="component" value="Unassembled WGS sequence"/>
</dbReference>
<dbReference type="PANTHER" id="PTHR34384">
    <property type="entry name" value="L-2,3-DIAMINOPROPANOATE--CITRATE LIGASE"/>
    <property type="match status" value="1"/>
</dbReference>
<dbReference type="EMBL" id="PQJL01000007">
    <property type="protein sequence ID" value="ROW61846.1"/>
    <property type="molecule type" value="Genomic_DNA"/>
</dbReference>
<dbReference type="InterPro" id="IPR007310">
    <property type="entry name" value="Aerobactin_biosyn_IucA/IucC_N"/>
</dbReference>
<gene>
    <name evidence="4" type="ORF">C3E80_08995</name>
</gene>
<comment type="caution">
    <text evidence="4">The sequence shown here is derived from an EMBL/GenBank/DDBJ whole genome shotgun (WGS) entry which is preliminary data.</text>
</comment>
<dbReference type="Pfam" id="PF04183">
    <property type="entry name" value="IucA_IucC"/>
    <property type="match status" value="1"/>
</dbReference>
<feature type="domain" description="Aerobactin siderophore biosynthesis IucA/IucC-like C-terminal" evidence="3">
    <location>
        <begin position="405"/>
        <end position="560"/>
    </location>
</feature>
<evidence type="ECO:0000256" key="1">
    <source>
        <dbReference type="ARBA" id="ARBA00007832"/>
    </source>
</evidence>
<sequence length="582" mass="65639">MVSLPRPAATDVAAQCFLNALLRETRDWQLIPGALPQEPAQIHLPLSETQAIRIALRYFSPTQHHQYLFPAMLVASDNDSCETVDFTQLVDLILAKPSVKGELTDDVLARFARRVQESHRHTWQAIELRYDWATLRAQPLNFAEAEQALLVGHAFHPAPKSHEPFDETEARRYLPDFAPRFPLRWFAVNKAYVAGESLGLDLRTRLLRFVAQSAPELLEHFTDTRWLVPMHPWQAAYLLTQPWCQALAEKGELTDLGEAGAPWLPTSSSRSLYSETNNDMIKFSLSVRLTNSVRTLSVKEVKRGMRLARMAQTSRWQALQARYPTMRVMQEDGWVGLCDTQGTIQEESLMALRVNLLFDTPETQTNVLVSLTQAAPDGGDSLLACAVRRLSERLSLPLAQAARCWVQAYCERILLPLFSAEADYGLVLLAHQQNILVEMQQDLPVGLIYRDCQGSGFTDGALLWLAEAGEPEAENRFSEAQLLRYFPYYLLVNSTLAVTAALGTAGFESEENLMALVRNALTQLRATARDTRSLDYVLESRHWNCKGNFFCYLHDHNENTIADPAVIYFNFDNPFAGSTHNA</sequence>
<evidence type="ECO:0000259" key="3">
    <source>
        <dbReference type="Pfam" id="PF06276"/>
    </source>
</evidence>
<protein>
    <submittedName>
        <fullName evidence="4">Aerobactin synthase IucA</fullName>
    </submittedName>
</protein>
<dbReference type="PANTHER" id="PTHR34384:SF5">
    <property type="entry name" value="L-2,3-DIAMINOPROPANOATE--CITRATE LIGASE"/>
    <property type="match status" value="1"/>
</dbReference>
<accession>A0A423XY54</accession>
<dbReference type="RefSeq" id="WP_123948352.1">
    <property type="nucleotide sequence ID" value="NZ_PQJL01000007.1"/>
</dbReference>
<dbReference type="Gene3D" id="1.10.510.40">
    <property type="match status" value="1"/>
</dbReference>
<comment type="similarity">
    <text evidence="1">Belongs to the IucA/IucC family.</text>
</comment>
<evidence type="ECO:0000313" key="4">
    <source>
        <dbReference type="EMBL" id="ROW61846.1"/>
    </source>
</evidence>
<dbReference type="InterPro" id="IPR037455">
    <property type="entry name" value="LucA/IucC-like"/>
</dbReference>